<comment type="caution">
    <text evidence="1">Lacks conserved residue(s) required for the propagation of feature annotation.</text>
</comment>
<dbReference type="SMART" id="SM00235">
    <property type="entry name" value="ZnMc"/>
    <property type="match status" value="1"/>
</dbReference>
<dbReference type="Ensembl" id="ENSCVAT00000006933.1">
    <property type="protein sequence ID" value="ENSCVAP00000005278.1"/>
    <property type="gene ID" value="ENSCVAG00000006645.1"/>
</dbReference>
<keyword evidence="1 2" id="KW-0482">Metalloprotease</keyword>
<evidence type="ECO:0000259" key="3">
    <source>
        <dbReference type="PROSITE" id="PS51864"/>
    </source>
</evidence>
<proteinExistence type="predicted"/>
<reference evidence="4" key="1">
    <citation type="submission" date="2025-08" db="UniProtKB">
        <authorList>
            <consortium name="Ensembl"/>
        </authorList>
    </citation>
    <scope>IDENTIFICATION</scope>
</reference>
<dbReference type="PANTHER" id="PTHR10127">
    <property type="entry name" value="DISCOIDIN, CUB, EGF, LAMININ , AND ZINC METALLOPROTEASE DOMAIN CONTAINING"/>
    <property type="match status" value="1"/>
</dbReference>
<dbReference type="PROSITE" id="PS51864">
    <property type="entry name" value="ASTACIN"/>
    <property type="match status" value="1"/>
</dbReference>
<evidence type="ECO:0000313" key="4">
    <source>
        <dbReference type="Ensembl" id="ENSCVAP00000005278.1"/>
    </source>
</evidence>
<dbReference type="Gene3D" id="3.40.390.10">
    <property type="entry name" value="Collagenase (Catalytic Domain)"/>
    <property type="match status" value="1"/>
</dbReference>
<comment type="cofactor">
    <cofactor evidence="1 2">
        <name>Zn(2+)</name>
        <dbReference type="ChEBI" id="CHEBI:29105"/>
    </cofactor>
    <text evidence="1 2">Binds 1 zinc ion per subunit.</text>
</comment>
<dbReference type="SUPFAM" id="SSF55486">
    <property type="entry name" value="Metalloproteases ('zincins'), catalytic domain"/>
    <property type="match status" value="1"/>
</dbReference>
<dbReference type="PANTHER" id="PTHR10127:SF899">
    <property type="entry name" value="ASTACIN-LIKE METALLOENDOPEPTIDASE-RELATED"/>
    <property type="match status" value="1"/>
</dbReference>
<dbReference type="InterPro" id="IPR006026">
    <property type="entry name" value="Peptidase_Metallo"/>
</dbReference>
<dbReference type="GO" id="GO:0004222">
    <property type="term" value="F:metalloendopeptidase activity"/>
    <property type="evidence" value="ECO:0007669"/>
    <property type="project" value="UniProtKB-UniRule"/>
</dbReference>
<accession>A0A3Q2CJ73</accession>
<dbReference type="STRING" id="28743.ENSCVAP00000005278"/>
<keyword evidence="1 2" id="KW-0645">Protease</keyword>
<feature type="binding site" evidence="1">
    <location>
        <position position="135"/>
    </location>
    <ligand>
        <name>Zn(2+)</name>
        <dbReference type="ChEBI" id="CHEBI:29105"/>
        <note>catalytic</note>
    </ligand>
</feature>
<keyword evidence="1 2" id="KW-0378">Hydrolase</keyword>
<keyword evidence="5" id="KW-1185">Reference proteome</keyword>
<feature type="active site" evidence="1">
    <location>
        <position position="132"/>
    </location>
</feature>
<dbReference type="AlphaFoldDB" id="A0A3Q2CJ73"/>
<dbReference type="InterPro" id="IPR001506">
    <property type="entry name" value="Peptidase_M12A"/>
</dbReference>
<keyword evidence="1 2" id="KW-0479">Metal-binding</keyword>
<dbReference type="OMA" id="VEHEINH"/>
<sequence length="162" mass="18320">TDENTDPTEVISKANADIKTPLIFGDIAPSRKRNAVPCTATGCKWPKSGSYVYIPIYIANHYSGAELSIILRALLSFERSTCIRFVWRRTQSSYLYFYSGSGCWSYLGRQGGRQPVSLRKNGCIFQSTVEHEINHALGFHHEQVRSDRDNYVQILTQNIKPG</sequence>
<feature type="binding site" evidence="1">
    <location>
        <position position="141"/>
    </location>
    <ligand>
        <name>Zn(2+)</name>
        <dbReference type="ChEBI" id="CHEBI:29105"/>
        <note>catalytic</note>
    </ligand>
</feature>
<evidence type="ECO:0000313" key="5">
    <source>
        <dbReference type="Proteomes" id="UP000265020"/>
    </source>
</evidence>
<dbReference type="GO" id="GO:0008270">
    <property type="term" value="F:zinc ion binding"/>
    <property type="evidence" value="ECO:0007669"/>
    <property type="project" value="UniProtKB-UniRule"/>
</dbReference>
<feature type="domain" description="Peptidase M12A" evidence="3">
    <location>
        <begin position="34"/>
        <end position="162"/>
    </location>
</feature>
<feature type="binding site" evidence="1">
    <location>
        <position position="131"/>
    </location>
    <ligand>
        <name>Zn(2+)</name>
        <dbReference type="ChEBI" id="CHEBI:29105"/>
        <note>catalytic</note>
    </ligand>
</feature>
<evidence type="ECO:0000256" key="2">
    <source>
        <dbReference type="RuleBase" id="RU361183"/>
    </source>
</evidence>
<organism evidence="4 5">
    <name type="scientific">Cyprinodon variegatus</name>
    <name type="common">Sheepshead minnow</name>
    <dbReference type="NCBI Taxonomy" id="28743"/>
    <lineage>
        <taxon>Eukaryota</taxon>
        <taxon>Metazoa</taxon>
        <taxon>Chordata</taxon>
        <taxon>Craniata</taxon>
        <taxon>Vertebrata</taxon>
        <taxon>Euteleostomi</taxon>
        <taxon>Actinopterygii</taxon>
        <taxon>Neopterygii</taxon>
        <taxon>Teleostei</taxon>
        <taxon>Neoteleostei</taxon>
        <taxon>Acanthomorphata</taxon>
        <taxon>Ovalentaria</taxon>
        <taxon>Atherinomorphae</taxon>
        <taxon>Cyprinodontiformes</taxon>
        <taxon>Cyprinodontidae</taxon>
        <taxon>Cyprinodon</taxon>
    </lineage>
</organism>
<dbReference type="InterPro" id="IPR024079">
    <property type="entry name" value="MetalloPept_cat_dom_sf"/>
</dbReference>
<name>A0A3Q2CJ73_CYPVA</name>
<protein>
    <recommendedName>
        <fullName evidence="2">Metalloendopeptidase</fullName>
        <ecNumber evidence="2">3.4.24.-</ecNumber>
    </recommendedName>
</protein>
<reference evidence="4" key="2">
    <citation type="submission" date="2025-09" db="UniProtKB">
        <authorList>
            <consortium name="Ensembl"/>
        </authorList>
    </citation>
    <scope>IDENTIFICATION</scope>
</reference>
<dbReference type="GeneTree" id="ENSGT00940000161051"/>
<dbReference type="Pfam" id="PF01400">
    <property type="entry name" value="Astacin"/>
    <property type="match status" value="1"/>
</dbReference>
<dbReference type="Proteomes" id="UP000265020">
    <property type="component" value="Unassembled WGS sequence"/>
</dbReference>
<evidence type="ECO:0000256" key="1">
    <source>
        <dbReference type="PROSITE-ProRule" id="PRU01211"/>
    </source>
</evidence>
<dbReference type="EC" id="3.4.24.-" evidence="2"/>
<dbReference type="PRINTS" id="PR00480">
    <property type="entry name" value="ASTACIN"/>
</dbReference>
<keyword evidence="1 2" id="KW-0862">Zinc</keyword>
<dbReference type="GO" id="GO:0006508">
    <property type="term" value="P:proteolysis"/>
    <property type="evidence" value="ECO:0007669"/>
    <property type="project" value="UniProtKB-KW"/>
</dbReference>